<proteinExistence type="predicted"/>
<reference evidence="1" key="1">
    <citation type="journal article" date="2015" name="Nature">
        <title>Complex archaea that bridge the gap between prokaryotes and eukaryotes.</title>
        <authorList>
            <person name="Spang A."/>
            <person name="Saw J.H."/>
            <person name="Jorgensen S.L."/>
            <person name="Zaremba-Niedzwiedzka K."/>
            <person name="Martijn J."/>
            <person name="Lind A.E."/>
            <person name="van Eijk R."/>
            <person name="Schleper C."/>
            <person name="Guy L."/>
            <person name="Ettema T.J."/>
        </authorList>
    </citation>
    <scope>NUCLEOTIDE SEQUENCE</scope>
</reference>
<evidence type="ECO:0000313" key="1">
    <source>
        <dbReference type="EMBL" id="KKN71931.1"/>
    </source>
</evidence>
<dbReference type="EMBL" id="LAZR01000373">
    <property type="protein sequence ID" value="KKN71931.1"/>
    <property type="molecule type" value="Genomic_DNA"/>
</dbReference>
<dbReference type="AlphaFoldDB" id="A0A0F9VEE2"/>
<accession>A0A0F9VEE2</accession>
<gene>
    <name evidence="1" type="ORF">LCGC14_0415770</name>
</gene>
<protein>
    <submittedName>
        <fullName evidence="1">Uncharacterized protein</fullName>
    </submittedName>
</protein>
<organism evidence="1">
    <name type="scientific">marine sediment metagenome</name>
    <dbReference type="NCBI Taxonomy" id="412755"/>
    <lineage>
        <taxon>unclassified sequences</taxon>
        <taxon>metagenomes</taxon>
        <taxon>ecological metagenomes</taxon>
    </lineage>
</organism>
<name>A0A0F9VEE2_9ZZZZ</name>
<sequence>MSLLNKKHVRNYILERVKKTRPGFNCTRVSPDALTAIEYKLTAMINKIVHAHPSKGQTFRDIL</sequence>
<comment type="caution">
    <text evidence="1">The sequence shown here is derived from an EMBL/GenBank/DDBJ whole genome shotgun (WGS) entry which is preliminary data.</text>
</comment>